<keyword evidence="2" id="KW-1185">Reference proteome</keyword>
<dbReference type="AlphaFoldDB" id="A0A917WCK8"/>
<name>A0A917WCK8_9ACTN</name>
<reference evidence="1" key="1">
    <citation type="journal article" date="2014" name="Int. J. Syst. Evol. Microbiol.">
        <title>Complete genome sequence of Corynebacterium casei LMG S-19264T (=DSM 44701T), isolated from a smear-ripened cheese.</title>
        <authorList>
            <consortium name="US DOE Joint Genome Institute (JGI-PGF)"/>
            <person name="Walter F."/>
            <person name="Albersmeier A."/>
            <person name="Kalinowski J."/>
            <person name="Ruckert C."/>
        </authorList>
    </citation>
    <scope>NUCLEOTIDE SEQUENCE</scope>
    <source>
        <strain evidence="1">CGMCC 4.7308</strain>
    </source>
</reference>
<dbReference type="Proteomes" id="UP000655208">
    <property type="component" value="Unassembled WGS sequence"/>
</dbReference>
<dbReference type="RefSeq" id="WP_188940362.1">
    <property type="nucleotide sequence ID" value="NZ_BMNA01000002.1"/>
</dbReference>
<protein>
    <submittedName>
        <fullName evidence="1">Uncharacterized protein</fullName>
    </submittedName>
</protein>
<evidence type="ECO:0000313" key="1">
    <source>
        <dbReference type="EMBL" id="GGL91773.1"/>
    </source>
</evidence>
<evidence type="ECO:0000313" key="2">
    <source>
        <dbReference type="Proteomes" id="UP000655208"/>
    </source>
</evidence>
<accession>A0A917WCK8</accession>
<reference evidence="1" key="2">
    <citation type="submission" date="2020-09" db="EMBL/GenBank/DDBJ databases">
        <authorList>
            <person name="Sun Q."/>
            <person name="Zhou Y."/>
        </authorList>
    </citation>
    <scope>NUCLEOTIDE SEQUENCE</scope>
    <source>
        <strain evidence="1">CGMCC 4.7308</strain>
    </source>
</reference>
<proteinExistence type="predicted"/>
<gene>
    <name evidence="1" type="ORF">GCM10011594_09450</name>
</gene>
<sequence length="121" mass="13157">MTESEFRSPSRFQAVQEMVGGFPTDWSAGNLPDLRRTADGSPCAVRTTCPTAIFVVDGEGRQVLATEVGVDADIDLELRRAGWRCTAPWRVDQFGRPCVVVEPLEPSASPVRMALGLRPAP</sequence>
<dbReference type="EMBL" id="BMNA01000002">
    <property type="protein sequence ID" value="GGL91773.1"/>
    <property type="molecule type" value="Genomic_DNA"/>
</dbReference>
<comment type="caution">
    <text evidence="1">The sequence shown here is derived from an EMBL/GenBank/DDBJ whole genome shotgun (WGS) entry which is preliminary data.</text>
</comment>
<organism evidence="1 2">
    <name type="scientific">Nakamurella endophytica</name>
    <dbReference type="NCBI Taxonomy" id="1748367"/>
    <lineage>
        <taxon>Bacteria</taxon>
        <taxon>Bacillati</taxon>
        <taxon>Actinomycetota</taxon>
        <taxon>Actinomycetes</taxon>
        <taxon>Nakamurellales</taxon>
        <taxon>Nakamurellaceae</taxon>
        <taxon>Nakamurella</taxon>
    </lineage>
</organism>